<keyword evidence="4 7" id="KW-0812">Transmembrane</keyword>
<evidence type="ECO:0000313" key="10">
    <source>
        <dbReference type="EMBL" id="AUX25241.1"/>
    </source>
</evidence>
<sequence length="286" mass="31235">MAAARGAPGRPACPGALRWPGRRRRPAAPVPVSRAALPAARAEAGAHAGFDAAAGVSYRAGVELLREFFSRLRELESLLQWGGYPVLMTIIFAETGLLVGFFLPGDSLLVTAGVLVNAGLINPLGISNFQNLLVMNVTLMAMAIIGDAVGFSIGRRAGPKIFTREQSLLFRKDHLIATQKFYEKHGGKTIILARFMPFARTFAPVVAGVGQMQYRRFAMFNVVGAVLWIFSMTFLGYFLGKVFDAKQIERVVYLIIFISVAPVFVGAIKHKLQQRKNAARLETEQP</sequence>
<protein>
    <recommendedName>
        <fullName evidence="9">VTT domain-containing protein</fullName>
    </recommendedName>
</protein>
<keyword evidence="6 7" id="KW-0472">Membrane</keyword>
<keyword evidence="3 7" id="KW-1003">Cell membrane</keyword>
<name>A0A4P2Q7I4_SORCE</name>
<dbReference type="EMBL" id="CP012670">
    <property type="protein sequence ID" value="AUX25241.1"/>
    <property type="molecule type" value="Genomic_DNA"/>
</dbReference>
<dbReference type="Proteomes" id="UP000295781">
    <property type="component" value="Chromosome"/>
</dbReference>
<dbReference type="GO" id="GO:0005886">
    <property type="term" value="C:plasma membrane"/>
    <property type="evidence" value="ECO:0007669"/>
    <property type="project" value="UniProtKB-SubCell"/>
</dbReference>
<dbReference type="PANTHER" id="PTHR30353:SF0">
    <property type="entry name" value="TRANSMEMBRANE PROTEIN"/>
    <property type="match status" value="1"/>
</dbReference>
<comment type="subcellular location">
    <subcellularLocation>
        <location evidence="1 7">Cell membrane</location>
        <topology evidence="1 7">Multi-pass membrane protein</topology>
    </subcellularLocation>
</comment>
<dbReference type="PANTHER" id="PTHR30353">
    <property type="entry name" value="INNER MEMBRANE PROTEIN DEDA-RELATED"/>
    <property type="match status" value="1"/>
</dbReference>
<accession>A0A4P2Q7I4</accession>
<evidence type="ECO:0000256" key="2">
    <source>
        <dbReference type="ARBA" id="ARBA00010792"/>
    </source>
</evidence>
<feature type="region of interest" description="Disordered" evidence="8">
    <location>
        <begin position="1"/>
        <end position="26"/>
    </location>
</feature>
<feature type="transmembrane region" description="Helical" evidence="7">
    <location>
        <begin position="132"/>
        <end position="154"/>
    </location>
</feature>
<keyword evidence="5 7" id="KW-1133">Transmembrane helix</keyword>
<feature type="transmembrane region" description="Helical" evidence="7">
    <location>
        <begin position="251"/>
        <end position="268"/>
    </location>
</feature>
<gene>
    <name evidence="10" type="ORF">SOCEGT47_057850</name>
</gene>
<dbReference type="AlphaFoldDB" id="A0A4P2Q7I4"/>
<proteinExistence type="inferred from homology"/>
<comment type="similarity">
    <text evidence="2 7">Belongs to the DedA family.</text>
</comment>
<evidence type="ECO:0000256" key="8">
    <source>
        <dbReference type="SAM" id="MobiDB-lite"/>
    </source>
</evidence>
<reference evidence="10 11" key="1">
    <citation type="submission" date="2015-09" db="EMBL/GenBank/DDBJ databases">
        <title>Sorangium comparison.</title>
        <authorList>
            <person name="Zaburannyi N."/>
            <person name="Bunk B."/>
            <person name="Overmann J."/>
            <person name="Mueller R."/>
        </authorList>
    </citation>
    <scope>NUCLEOTIDE SEQUENCE [LARGE SCALE GENOMIC DNA]</scope>
    <source>
        <strain evidence="10 11">So ceGT47</strain>
    </source>
</reference>
<evidence type="ECO:0000256" key="6">
    <source>
        <dbReference type="ARBA" id="ARBA00023136"/>
    </source>
</evidence>
<dbReference type="InterPro" id="IPR032818">
    <property type="entry name" value="DedA-like"/>
</dbReference>
<evidence type="ECO:0000259" key="9">
    <source>
        <dbReference type="Pfam" id="PF09335"/>
    </source>
</evidence>
<feature type="transmembrane region" description="Helical" evidence="7">
    <location>
        <begin position="217"/>
        <end position="239"/>
    </location>
</feature>
<evidence type="ECO:0000256" key="1">
    <source>
        <dbReference type="ARBA" id="ARBA00004651"/>
    </source>
</evidence>
<evidence type="ECO:0000256" key="4">
    <source>
        <dbReference type="ARBA" id="ARBA00022692"/>
    </source>
</evidence>
<organism evidence="10 11">
    <name type="scientific">Sorangium cellulosum</name>
    <name type="common">Polyangium cellulosum</name>
    <dbReference type="NCBI Taxonomy" id="56"/>
    <lineage>
        <taxon>Bacteria</taxon>
        <taxon>Pseudomonadati</taxon>
        <taxon>Myxococcota</taxon>
        <taxon>Polyangia</taxon>
        <taxon>Polyangiales</taxon>
        <taxon>Polyangiaceae</taxon>
        <taxon>Sorangium</taxon>
    </lineage>
</organism>
<dbReference type="Pfam" id="PF09335">
    <property type="entry name" value="VTT_dom"/>
    <property type="match status" value="1"/>
</dbReference>
<dbReference type="InterPro" id="IPR032816">
    <property type="entry name" value="VTT_dom"/>
</dbReference>
<evidence type="ECO:0000256" key="5">
    <source>
        <dbReference type="ARBA" id="ARBA00022989"/>
    </source>
</evidence>
<evidence type="ECO:0000313" key="11">
    <source>
        <dbReference type="Proteomes" id="UP000295781"/>
    </source>
</evidence>
<feature type="transmembrane region" description="Helical" evidence="7">
    <location>
        <begin position="81"/>
        <end position="103"/>
    </location>
</feature>
<feature type="compositionally biased region" description="Low complexity" evidence="8">
    <location>
        <begin position="1"/>
        <end position="19"/>
    </location>
</feature>
<evidence type="ECO:0000256" key="3">
    <source>
        <dbReference type="ARBA" id="ARBA00022475"/>
    </source>
</evidence>
<feature type="domain" description="VTT" evidence="9">
    <location>
        <begin position="103"/>
        <end position="237"/>
    </location>
</feature>
<evidence type="ECO:0000256" key="7">
    <source>
        <dbReference type="RuleBase" id="RU367016"/>
    </source>
</evidence>